<keyword evidence="1" id="KW-0812">Transmembrane</keyword>
<dbReference type="InterPro" id="IPR036366">
    <property type="entry name" value="PGBDSf"/>
</dbReference>
<feature type="domain" description="Peptidoglycan binding-like" evidence="2">
    <location>
        <begin position="141"/>
        <end position="196"/>
    </location>
</feature>
<dbReference type="HOGENOM" id="CLU_333389_0_0_9"/>
<dbReference type="InterPro" id="IPR007921">
    <property type="entry name" value="CHAP_dom"/>
</dbReference>
<keyword evidence="1" id="KW-0472">Membrane</keyword>
<dbReference type="GeneID" id="93153007"/>
<reference evidence="4 5" key="1">
    <citation type="submission" date="2010-01" db="EMBL/GenBank/DDBJ databases">
        <authorList>
            <person name="Weinstock G."/>
            <person name="Sodergren E."/>
            <person name="Clifton S."/>
            <person name="Fulton L."/>
            <person name="Fulton B."/>
            <person name="Courtney L."/>
            <person name="Fronick C."/>
            <person name="Harrison M."/>
            <person name="Strong C."/>
            <person name="Farmer C."/>
            <person name="Delahaunty K."/>
            <person name="Markovic C."/>
            <person name="Hall O."/>
            <person name="Minx P."/>
            <person name="Tomlinson C."/>
            <person name="Mitreva M."/>
            <person name="Nelson J."/>
            <person name="Hou S."/>
            <person name="Wollam A."/>
            <person name="Pepin K.H."/>
            <person name="Johnson M."/>
            <person name="Bhonagiri V."/>
            <person name="Nash W.E."/>
            <person name="Warren W."/>
            <person name="Chinwalla A."/>
            <person name="Mardis E.R."/>
            <person name="Wilson R.K."/>
        </authorList>
    </citation>
    <scope>NUCLEOTIDE SEQUENCE [LARGE SCALE GENOMIC DNA]</scope>
    <source>
        <strain evidence="4 5">DSM 13479</strain>
    </source>
</reference>
<dbReference type="SUPFAM" id="SSF54001">
    <property type="entry name" value="Cysteine proteinases"/>
    <property type="match status" value="1"/>
</dbReference>
<evidence type="ECO:0000259" key="3">
    <source>
        <dbReference type="Pfam" id="PF05257"/>
    </source>
</evidence>
<dbReference type="InterPro" id="IPR038765">
    <property type="entry name" value="Papain-like_cys_pep_sf"/>
</dbReference>
<evidence type="ECO:0000256" key="1">
    <source>
        <dbReference type="SAM" id="Phobius"/>
    </source>
</evidence>
<dbReference type="EMBL" id="ACIO01000791">
    <property type="protein sequence ID" value="EFC95257.1"/>
    <property type="molecule type" value="Genomic_DNA"/>
</dbReference>
<feature type="transmembrane region" description="Helical" evidence="1">
    <location>
        <begin position="813"/>
        <end position="842"/>
    </location>
</feature>
<feature type="domain" description="Peptidoglycan binding-like" evidence="2">
    <location>
        <begin position="329"/>
        <end position="383"/>
    </location>
</feature>
<gene>
    <name evidence="4" type="ORF">CLOSTHATH_06556</name>
</gene>
<dbReference type="RefSeq" id="WP_006776966.1">
    <property type="nucleotide sequence ID" value="NZ_GG667850.1"/>
</dbReference>
<keyword evidence="1" id="KW-1133">Transmembrane helix</keyword>
<sequence length="857" mass="92918">MLLKNGDTGIQVKYLQQGLKIMCCNPGSIDSAFGPGTQAAVEKFQEEWGLTVDGIVGNDTWNCLLAEIKPIQQALKNKGFYTGAITGIAKDSTYNAVIRFQSSRDLTADGMVGAATRARLFNEDQGGGDESMLPLSIGDRGDYVLYLQYGLRILCCSPGALDGVFGSGTAEAVKKFQAKYGITDNGIADTTTWNTLKGQITDIQSRLLERNYSIAIVDGLATSALVETIKKYQEANWLTADGQVGPATYELLFSDVEDGATDALPLKTGSRGPRVLYFQYALRISCINPNGTDGVYGPGTKSAVDRYKTRKGLTADGMVDTVTWEKMRDEIRPLQTALVNRGYDVGFVDGIATEKVYNSVLQFQTDHNLVADGMIGNATKALLLGGTAGGGTVSSTLKLGSNGSLTRYLQRLFNELGYQIPIDGIFSQETHNAALSFQTTHGLEADGIVGGGTWRKLFEVYRVDVPGTGVEKLLNVVKHELAWGFAEDNANNITPYGQWYEMNRSPWCAMFVSYCAYQAGVLDTLVPKFAWCPSGMTWYKNRQKYHKRNSGYIPKKGDVIFFYNDELGRVAHTGIVVDGDENYVTTIEGNTTIDAVEQRTYNRNHSTIDGYGDNGGEAIELPAPPTEEEINEILVDHYREFLDACYIILPSEQITLNYEATIPMPPNGKALVEASADTTIFDNSINNPNAVTFDVEGGIAMSQEIALSEALTLTFEESGLEDAQSLADIVFDINMSLDTGASVVASGIRTEADGTWFYISYAVKKEVQIADGYPPVNFVFKYTLCLKSDDSAGARFFELVEEFVTEYRKEINVVVGVAAVIGLAIAFKALLLAGGISGLIAATKAVLGAAAKVAIVA</sequence>
<comment type="caution">
    <text evidence="4">The sequence shown here is derived from an EMBL/GenBank/DDBJ whole genome shotgun (WGS) entry which is preliminary data.</text>
</comment>
<dbReference type="SUPFAM" id="SSF47090">
    <property type="entry name" value="PGBD-like"/>
    <property type="match status" value="7"/>
</dbReference>
<evidence type="ECO:0000313" key="5">
    <source>
        <dbReference type="Proteomes" id="UP000004968"/>
    </source>
</evidence>
<feature type="domain" description="Peptidoglycan binding-like" evidence="2">
    <location>
        <begin position="67"/>
        <end position="120"/>
    </location>
</feature>
<dbReference type="InterPro" id="IPR036365">
    <property type="entry name" value="PGBD-like_sf"/>
</dbReference>
<evidence type="ECO:0000313" key="4">
    <source>
        <dbReference type="EMBL" id="EFC95257.1"/>
    </source>
</evidence>
<dbReference type="Gene3D" id="1.10.101.10">
    <property type="entry name" value="PGBD-like superfamily/PGBD"/>
    <property type="match status" value="7"/>
</dbReference>
<feature type="domain" description="Peptidoglycan binding-like" evidence="2">
    <location>
        <begin position="272"/>
        <end position="327"/>
    </location>
</feature>
<feature type="domain" description="Peptidoglycan binding-like" evidence="2">
    <location>
        <begin position="199"/>
        <end position="252"/>
    </location>
</feature>
<dbReference type="Gene3D" id="3.90.1720.10">
    <property type="entry name" value="endopeptidase domain like (from Nostoc punctiforme)"/>
    <property type="match status" value="1"/>
</dbReference>
<accession>D3ASE8</accession>
<evidence type="ECO:0000259" key="2">
    <source>
        <dbReference type="Pfam" id="PF01471"/>
    </source>
</evidence>
<dbReference type="Proteomes" id="UP000004968">
    <property type="component" value="Unassembled WGS sequence"/>
</dbReference>
<proteinExistence type="predicted"/>
<name>D3ASE8_9FIRM</name>
<feature type="domain" description="Peptidoglycan binding-like" evidence="2">
    <location>
        <begin position="10"/>
        <end position="64"/>
    </location>
</feature>
<protein>
    <submittedName>
        <fullName evidence="4">Putative peptidoglycan binding domain protein</fullName>
    </submittedName>
</protein>
<dbReference type="Pfam" id="PF05257">
    <property type="entry name" value="CHAP"/>
    <property type="match status" value="1"/>
</dbReference>
<dbReference type="AlphaFoldDB" id="D3ASE8"/>
<feature type="domain" description="Peptidase C51" evidence="3">
    <location>
        <begin position="503"/>
        <end position="590"/>
    </location>
</feature>
<organism evidence="4 5">
    <name type="scientific">Hungatella hathewayi DSM 13479</name>
    <dbReference type="NCBI Taxonomy" id="566550"/>
    <lineage>
        <taxon>Bacteria</taxon>
        <taxon>Bacillati</taxon>
        <taxon>Bacillota</taxon>
        <taxon>Clostridia</taxon>
        <taxon>Lachnospirales</taxon>
        <taxon>Lachnospiraceae</taxon>
        <taxon>Hungatella</taxon>
    </lineage>
</organism>
<feature type="domain" description="Peptidoglycan binding-like" evidence="2">
    <location>
        <begin position="403"/>
        <end position="457"/>
    </location>
</feature>
<dbReference type="InterPro" id="IPR002477">
    <property type="entry name" value="Peptidoglycan-bd-like"/>
</dbReference>
<dbReference type="Pfam" id="PF01471">
    <property type="entry name" value="PG_binding_1"/>
    <property type="match status" value="7"/>
</dbReference>